<dbReference type="InterPro" id="IPR029475">
    <property type="entry name" value="DUF6807"/>
</dbReference>
<dbReference type="Pfam" id="PF14100">
    <property type="entry name" value="DUF6807"/>
    <property type="match status" value="1"/>
</dbReference>
<keyword evidence="2" id="KW-1185">Reference proteome</keyword>
<organism evidence="1 2">
    <name type="scientific">Proteiniphilum saccharofermentans</name>
    <dbReference type="NCBI Taxonomy" id="1642647"/>
    <lineage>
        <taxon>Bacteria</taxon>
        <taxon>Pseudomonadati</taxon>
        <taxon>Bacteroidota</taxon>
        <taxon>Bacteroidia</taxon>
        <taxon>Bacteroidales</taxon>
        <taxon>Dysgonomonadaceae</taxon>
        <taxon>Proteiniphilum</taxon>
    </lineage>
</organism>
<evidence type="ECO:0000313" key="2">
    <source>
        <dbReference type="Proteomes" id="UP000187464"/>
    </source>
</evidence>
<accession>A0A1R3T4H6</accession>
<evidence type="ECO:0000313" key="1">
    <source>
        <dbReference type="EMBL" id="SCD20969.1"/>
    </source>
</evidence>
<name>A0A1R3T4H6_9BACT</name>
<protein>
    <submittedName>
        <fullName evidence="1">Methane oxygenase PmoA</fullName>
    </submittedName>
</protein>
<dbReference type="AlphaFoldDB" id="A0A1R3T4H6"/>
<dbReference type="EMBL" id="LT605205">
    <property type="protein sequence ID" value="SCD20969.1"/>
    <property type="molecule type" value="Genomic_DNA"/>
</dbReference>
<reference evidence="1 2" key="1">
    <citation type="submission" date="2016-08" db="EMBL/GenBank/DDBJ databases">
        <authorList>
            <person name="Seilhamer J.J."/>
        </authorList>
    </citation>
    <scope>NUCLEOTIDE SEQUENCE [LARGE SCALE GENOMIC DNA]</scope>
    <source>
        <strain evidence="1">M3/6</strain>
    </source>
</reference>
<proteinExistence type="predicted"/>
<dbReference type="KEGG" id="psac:PSM36_2164"/>
<dbReference type="STRING" id="1642647.PSM36_2164"/>
<dbReference type="Proteomes" id="UP000187464">
    <property type="component" value="Chromosome I"/>
</dbReference>
<sequence>MKRKTSNLSRGMLLTLVWISSLCVSAQTINFSIIIKKPCVNTPVSISVDDLIADITSETFALYEVTPSGEKLIHSQLESDYTSRLWFILEGFSAKNSTRKFVLKFQEQDSPNKSNTDIHIYKSGENLTLRQKEQQILSYRFGTMYPPEGVDPLFKRSGFIHPLWSPGGEVLTRVQAPDHYHHYGIWGPWTLTHINDRKVDFWNLYEGQGTVKFAGFLSETTGSVFSGFRALQQHIDFGAKGEDQIAINEILDVRAWNIHDGVRIIDYTTILNTPLPNGIMLDAYRYGGGIGFRATEKWTKDNSTVLTSEGKTRIDADGSNARWCIVEGESEVQEGRSGILFLSHPSNRAHPEPMRVWPLDANGGRGDMFFEFTPIRHRSWELQKGSNYILKYRMIVFDGKIDKEAAEMYWNSFAATPEIKIDSKK</sequence>
<gene>
    <name evidence="1" type="ORF">PSM36_2164</name>
</gene>